<name>A0A0C2XAB1_AMAMK</name>
<dbReference type="HOGENOM" id="CLU_2721672_0_0_1"/>
<dbReference type="EMBL" id="KN818222">
    <property type="protein sequence ID" value="KIL71332.1"/>
    <property type="molecule type" value="Genomic_DNA"/>
</dbReference>
<protein>
    <submittedName>
        <fullName evidence="1">Uncharacterized protein</fullName>
    </submittedName>
</protein>
<evidence type="ECO:0000313" key="2">
    <source>
        <dbReference type="Proteomes" id="UP000054549"/>
    </source>
</evidence>
<organism evidence="1 2">
    <name type="scientific">Amanita muscaria (strain Koide BX008)</name>
    <dbReference type="NCBI Taxonomy" id="946122"/>
    <lineage>
        <taxon>Eukaryota</taxon>
        <taxon>Fungi</taxon>
        <taxon>Dikarya</taxon>
        <taxon>Basidiomycota</taxon>
        <taxon>Agaricomycotina</taxon>
        <taxon>Agaricomycetes</taxon>
        <taxon>Agaricomycetidae</taxon>
        <taxon>Agaricales</taxon>
        <taxon>Pluteineae</taxon>
        <taxon>Amanitaceae</taxon>
        <taxon>Amanita</taxon>
    </lineage>
</organism>
<evidence type="ECO:0000313" key="1">
    <source>
        <dbReference type="EMBL" id="KIL71332.1"/>
    </source>
</evidence>
<dbReference type="AlphaFoldDB" id="A0A0C2XAB1"/>
<dbReference type="Proteomes" id="UP000054549">
    <property type="component" value="Unassembled WGS sequence"/>
</dbReference>
<accession>A0A0C2XAB1</accession>
<sequence>MSVRMGRSEREWLAYLLVHARIALCAVIKIRIRPYRTVAAKRRQSALSIVIDPHTHKYSLCAGIDGACTLPR</sequence>
<reference evidence="1 2" key="1">
    <citation type="submission" date="2014-04" db="EMBL/GenBank/DDBJ databases">
        <title>Evolutionary Origins and Diversification of the Mycorrhizal Mutualists.</title>
        <authorList>
            <consortium name="DOE Joint Genome Institute"/>
            <consortium name="Mycorrhizal Genomics Consortium"/>
            <person name="Kohler A."/>
            <person name="Kuo A."/>
            <person name="Nagy L.G."/>
            <person name="Floudas D."/>
            <person name="Copeland A."/>
            <person name="Barry K.W."/>
            <person name="Cichocki N."/>
            <person name="Veneault-Fourrey C."/>
            <person name="LaButti K."/>
            <person name="Lindquist E.A."/>
            <person name="Lipzen A."/>
            <person name="Lundell T."/>
            <person name="Morin E."/>
            <person name="Murat C."/>
            <person name="Riley R."/>
            <person name="Ohm R."/>
            <person name="Sun H."/>
            <person name="Tunlid A."/>
            <person name="Henrissat B."/>
            <person name="Grigoriev I.V."/>
            <person name="Hibbett D.S."/>
            <person name="Martin F."/>
        </authorList>
    </citation>
    <scope>NUCLEOTIDE SEQUENCE [LARGE SCALE GENOMIC DNA]</scope>
    <source>
        <strain evidence="1 2">Koide BX008</strain>
    </source>
</reference>
<proteinExistence type="predicted"/>
<gene>
    <name evidence="1" type="ORF">M378DRAFT_211877</name>
</gene>
<keyword evidence="2" id="KW-1185">Reference proteome</keyword>
<dbReference type="InParanoid" id="A0A0C2XAB1"/>